<dbReference type="PANTHER" id="PTHR14248">
    <property type="entry name" value="CYCLIN Y, ISOFORM A"/>
    <property type="match status" value="1"/>
</dbReference>
<reference evidence="5 6" key="1">
    <citation type="journal article" date="2018" name="J. Allergy Clin. Immunol.">
        <title>High-quality assembly of Dermatophagoides pteronyssinus genome and transcriptome reveals a wide range of novel allergens.</title>
        <authorList>
            <person name="Liu X.Y."/>
            <person name="Yang K.Y."/>
            <person name="Wang M.Q."/>
            <person name="Kwok J.S."/>
            <person name="Zeng X."/>
            <person name="Yang Z."/>
            <person name="Xiao X.J."/>
            <person name="Lau C.P."/>
            <person name="Li Y."/>
            <person name="Huang Z.M."/>
            <person name="Ba J.G."/>
            <person name="Yim A.K."/>
            <person name="Ouyang C.Y."/>
            <person name="Ngai S.M."/>
            <person name="Chan T.F."/>
            <person name="Leung E.L."/>
            <person name="Liu L."/>
            <person name="Liu Z.G."/>
            <person name="Tsui S.K."/>
        </authorList>
    </citation>
    <scope>NUCLEOTIDE SEQUENCE [LARGE SCALE GENOMIC DNA]</scope>
    <source>
        <strain evidence="5">Derp</strain>
    </source>
</reference>
<proteinExistence type="inferred from homology"/>
<feature type="region of interest" description="Disordered" evidence="3">
    <location>
        <begin position="95"/>
        <end position="124"/>
    </location>
</feature>
<evidence type="ECO:0000256" key="2">
    <source>
        <dbReference type="RuleBase" id="RU000383"/>
    </source>
</evidence>
<comment type="similarity">
    <text evidence="2">Belongs to the cyclin family.</text>
</comment>
<sequence length="388" mass="45257">MGNRFSCCKTHGESIFKHSHRRRRQQQQQQQSRRRRKDCSQTTNSDIKYDETILSLQHISERELPETNHDPSTNPTAGPLFVQRSATFTNNINHYQQQQQQPQVPSHSQSSISKNNRKNVSNYSYDYHNSNTLKKYSSCSTIFIDDSTVSHPNLKNMIKCVSMAIYYHIHNRTSEIILDIFDEKIYPLENPSNNSNIPPVEPDFRTIYRFIRTLFNAAQLSSECAIITLVYLERLLTYAEIDIVPCTWRRIVLGAILLASKVWDDQAVWNVDYCQILRDSSIDDMNELERRFLEMIQFNINVPSSVYAKYYFELRKLAENNDLLSNPTAAQTNEPLTEQRAFKLEALSRLSAVDNQHSQFINLRKNLRKWSSTDNVTLFQRKSLAIIS</sequence>
<dbReference type="Gene3D" id="1.10.472.10">
    <property type="entry name" value="Cyclin-like"/>
    <property type="match status" value="1"/>
</dbReference>
<dbReference type="SMART" id="SM00385">
    <property type="entry name" value="CYCLIN"/>
    <property type="match status" value="1"/>
</dbReference>
<dbReference type="InterPro" id="IPR006671">
    <property type="entry name" value="Cyclin_N"/>
</dbReference>
<feature type="region of interest" description="Disordered" evidence="3">
    <location>
        <begin position="1"/>
        <end position="52"/>
    </location>
</feature>
<keyword evidence="1 2" id="KW-0195">Cyclin</keyword>
<dbReference type="CDD" id="cd20540">
    <property type="entry name" value="CYCLIN_CCNY_like"/>
    <property type="match status" value="1"/>
</dbReference>
<dbReference type="EMBL" id="NJHN03000120">
    <property type="protein sequence ID" value="KAH9413657.1"/>
    <property type="molecule type" value="Genomic_DNA"/>
</dbReference>
<dbReference type="PIRSF" id="PIRSF028934">
    <property type="entry name" value="Cyclin_CG14939"/>
    <property type="match status" value="1"/>
</dbReference>
<evidence type="ECO:0000259" key="4">
    <source>
        <dbReference type="SMART" id="SM00385"/>
    </source>
</evidence>
<reference evidence="5 6" key="2">
    <citation type="journal article" date="2022" name="Mol. Biol. Evol.">
        <title>Comparative Genomics Reveals Insights into the Divergent Evolution of Astigmatic Mites and Household Pest Adaptations.</title>
        <authorList>
            <person name="Xiong Q."/>
            <person name="Wan A.T."/>
            <person name="Liu X."/>
            <person name="Fung C.S."/>
            <person name="Xiao X."/>
            <person name="Malainual N."/>
            <person name="Hou J."/>
            <person name="Wang L."/>
            <person name="Wang M."/>
            <person name="Yang K.Y."/>
            <person name="Cui Y."/>
            <person name="Leung E.L."/>
            <person name="Nong W."/>
            <person name="Shin S.K."/>
            <person name="Au S.W."/>
            <person name="Jeong K.Y."/>
            <person name="Chew F.T."/>
            <person name="Hui J.H."/>
            <person name="Leung T.F."/>
            <person name="Tungtrongchitr A."/>
            <person name="Zhong N."/>
            <person name="Liu Z."/>
            <person name="Tsui S.K."/>
        </authorList>
    </citation>
    <scope>NUCLEOTIDE SEQUENCE [LARGE SCALE GENOMIC DNA]</scope>
    <source>
        <strain evidence="5">Derp</strain>
    </source>
</reference>
<dbReference type="InterPro" id="IPR012399">
    <property type="entry name" value="Cyclin_Y"/>
</dbReference>
<evidence type="ECO:0000313" key="5">
    <source>
        <dbReference type="EMBL" id="KAH9413657.1"/>
    </source>
</evidence>
<dbReference type="SUPFAM" id="SSF47954">
    <property type="entry name" value="Cyclin-like"/>
    <property type="match status" value="1"/>
</dbReference>
<gene>
    <name evidence="5" type="ORF">DERP_009360</name>
</gene>
<feature type="domain" description="Cyclin-like" evidence="4">
    <location>
        <begin position="209"/>
        <end position="294"/>
    </location>
</feature>
<evidence type="ECO:0000256" key="1">
    <source>
        <dbReference type="ARBA" id="ARBA00023127"/>
    </source>
</evidence>
<evidence type="ECO:0000256" key="3">
    <source>
        <dbReference type="SAM" id="MobiDB-lite"/>
    </source>
</evidence>
<evidence type="ECO:0000313" key="6">
    <source>
        <dbReference type="Proteomes" id="UP000887458"/>
    </source>
</evidence>
<dbReference type="InterPro" id="IPR036915">
    <property type="entry name" value="Cyclin-like_sf"/>
</dbReference>
<dbReference type="Pfam" id="PF00134">
    <property type="entry name" value="Cyclin_N"/>
    <property type="match status" value="1"/>
</dbReference>
<accession>A0ABQ8ITS9</accession>
<keyword evidence="6" id="KW-1185">Reference proteome</keyword>
<comment type="caution">
    <text evidence="5">The sequence shown here is derived from an EMBL/GenBank/DDBJ whole genome shotgun (WGS) entry which is preliminary data.</text>
</comment>
<organism evidence="5 6">
    <name type="scientific">Dermatophagoides pteronyssinus</name>
    <name type="common">European house dust mite</name>
    <dbReference type="NCBI Taxonomy" id="6956"/>
    <lineage>
        <taxon>Eukaryota</taxon>
        <taxon>Metazoa</taxon>
        <taxon>Ecdysozoa</taxon>
        <taxon>Arthropoda</taxon>
        <taxon>Chelicerata</taxon>
        <taxon>Arachnida</taxon>
        <taxon>Acari</taxon>
        <taxon>Acariformes</taxon>
        <taxon>Sarcoptiformes</taxon>
        <taxon>Astigmata</taxon>
        <taxon>Psoroptidia</taxon>
        <taxon>Analgoidea</taxon>
        <taxon>Pyroglyphidae</taxon>
        <taxon>Dermatophagoidinae</taxon>
        <taxon>Dermatophagoides</taxon>
    </lineage>
</organism>
<feature type="compositionally biased region" description="Low complexity" evidence="3">
    <location>
        <begin position="96"/>
        <end position="113"/>
    </location>
</feature>
<name>A0ABQ8ITS9_DERPT</name>
<dbReference type="Proteomes" id="UP000887458">
    <property type="component" value="Unassembled WGS sequence"/>
</dbReference>
<protein>
    <recommendedName>
        <fullName evidence="4">Cyclin-like domain-containing protein</fullName>
    </recommendedName>
</protein>
<dbReference type="InterPro" id="IPR013763">
    <property type="entry name" value="Cyclin-like_dom"/>
</dbReference>